<dbReference type="Gene3D" id="1.20.1290.10">
    <property type="entry name" value="AhpD-like"/>
    <property type="match status" value="1"/>
</dbReference>
<comment type="caution">
    <text evidence="2">The sequence shown here is derived from an EMBL/GenBank/DDBJ whole genome shotgun (WGS) entry which is preliminary data.</text>
</comment>
<dbReference type="HOGENOM" id="CLU_070025_3_1_6"/>
<keyword evidence="3" id="KW-1185">Reference proteome</keyword>
<dbReference type="AlphaFoldDB" id="N8ZPL9"/>
<feature type="domain" description="Carboxymuconolactone decarboxylase-like" evidence="1">
    <location>
        <begin position="36"/>
        <end position="117"/>
    </location>
</feature>
<dbReference type="STRING" id="202952.GCA_000747725_02617"/>
<sequence>MGSEKYMQGLKIRKQVLGEEYVNQAIQNMDEFSGPLQQLVTEYCWGTIWSDETLSLQQRSLINIAMISALNRPNELKLHIKGGLRNGLSKEQIRATLMQVAIYCGVPAAVDSFKLAKQAFLEFEEQG</sequence>
<dbReference type="OrthoDB" id="9801400at2"/>
<dbReference type="RefSeq" id="WP_004862953.1">
    <property type="nucleotide sequence ID" value="NZ_ASYY01000068.1"/>
</dbReference>
<evidence type="ECO:0000313" key="3">
    <source>
        <dbReference type="Proteomes" id="UP000013117"/>
    </source>
</evidence>
<dbReference type="PANTHER" id="PTHR33570">
    <property type="entry name" value="4-CARBOXYMUCONOLACTONE DECARBOXYLASE FAMILY PROTEIN"/>
    <property type="match status" value="1"/>
</dbReference>
<evidence type="ECO:0000313" key="2">
    <source>
        <dbReference type="EMBL" id="ENV33703.1"/>
    </source>
</evidence>
<dbReference type="EMBL" id="APPN01000064">
    <property type="protein sequence ID" value="ENV33703.1"/>
    <property type="molecule type" value="Genomic_DNA"/>
</dbReference>
<dbReference type="PANTHER" id="PTHR33570:SF2">
    <property type="entry name" value="CARBOXYMUCONOLACTONE DECARBOXYLASE-LIKE DOMAIN-CONTAINING PROTEIN"/>
    <property type="match status" value="1"/>
</dbReference>
<dbReference type="eggNOG" id="COG0599">
    <property type="taxonomic scope" value="Bacteria"/>
</dbReference>
<dbReference type="InterPro" id="IPR052512">
    <property type="entry name" value="4CMD/NDH-1_regulator"/>
</dbReference>
<dbReference type="GO" id="GO:0051920">
    <property type="term" value="F:peroxiredoxin activity"/>
    <property type="evidence" value="ECO:0007669"/>
    <property type="project" value="InterPro"/>
</dbReference>
<proteinExistence type="predicted"/>
<organism evidence="2 3">
    <name type="scientific">Acinetobacter gerneri DSM 14967 = CIP 107464 = MTCC 9824</name>
    <dbReference type="NCBI Taxonomy" id="1120926"/>
    <lineage>
        <taxon>Bacteria</taxon>
        <taxon>Pseudomonadati</taxon>
        <taxon>Pseudomonadota</taxon>
        <taxon>Gammaproteobacteria</taxon>
        <taxon>Moraxellales</taxon>
        <taxon>Moraxellaceae</taxon>
        <taxon>Acinetobacter</taxon>
    </lineage>
</organism>
<dbReference type="PATRIC" id="fig|1120926.3.peg.2010"/>
<reference evidence="2 3" key="1">
    <citation type="submission" date="2013-02" db="EMBL/GenBank/DDBJ databases">
        <title>The Genome Sequence of Acinetobacter gerneri CIP 107464.</title>
        <authorList>
            <consortium name="The Broad Institute Genome Sequencing Platform"/>
            <consortium name="The Broad Institute Genome Sequencing Center for Infectious Disease"/>
            <person name="Cerqueira G."/>
            <person name="Feldgarden M."/>
            <person name="Courvalin P."/>
            <person name="Perichon B."/>
            <person name="Grillot-Courvalin C."/>
            <person name="Clermont D."/>
            <person name="Rocha E."/>
            <person name="Yoon E.-J."/>
            <person name="Nemec A."/>
            <person name="Walker B."/>
            <person name="Young S.K."/>
            <person name="Zeng Q."/>
            <person name="Gargeya S."/>
            <person name="Fitzgerald M."/>
            <person name="Haas B."/>
            <person name="Abouelleil A."/>
            <person name="Alvarado L."/>
            <person name="Arachchi H.M."/>
            <person name="Berlin A.M."/>
            <person name="Chapman S.B."/>
            <person name="Dewar J."/>
            <person name="Goldberg J."/>
            <person name="Griggs A."/>
            <person name="Gujja S."/>
            <person name="Hansen M."/>
            <person name="Howarth C."/>
            <person name="Imamovic A."/>
            <person name="Larimer J."/>
            <person name="McCowan C."/>
            <person name="Murphy C."/>
            <person name="Neiman D."/>
            <person name="Pearson M."/>
            <person name="Priest M."/>
            <person name="Roberts A."/>
            <person name="Saif S."/>
            <person name="Shea T."/>
            <person name="Sisk P."/>
            <person name="Sykes S."/>
            <person name="Wortman J."/>
            <person name="Nusbaum C."/>
            <person name="Birren B."/>
        </authorList>
    </citation>
    <scope>NUCLEOTIDE SEQUENCE [LARGE SCALE GENOMIC DNA]</scope>
    <source>
        <strain evidence="2 3">CIP 107464</strain>
    </source>
</reference>
<gene>
    <name evidence="2" type="ORF">F960_02082</name>
</gene>
<protein>
    <submittedName>
        <fullName evidence="2">4-carboxymuconolactone decarboxylase</fullName>
    </submittedName>
</protein>
<dbReference type="Pfam" id="PF02627">
    <property type="entry name" value="CMD"/>
    <property type="match status" value="1"/>
</dbReference>
<name>N8ZPL9_9GAMM</name>
<accession>N8ZPL9</accession>
<dbReference type="GeneID" id="84209430"/>
<dbReference type="InterPro" id="IPR029032">
    <property type="entry name" value="AhpD-like"/>
</dbReference>
<evidence type="ECO:0000259" key="1">
    <source>
        <dbReference type="Pfam" id="PF02627"/>
    </source>
</evidence>
<dbReference type="Proteomes" id="UP000013117">
    <property type="component" value="Unassembled WGS sequence"/>
</dbReference>
<dbReference type="SUPFAM" id="SSF69118">
    <property type="entry name" value="AhpD-like"/>
    <property type="match status" value="1"/>
</dbReference>
<dbReference type="InterPro" id="IPR003779">
    <property type="entry name" value="CMD-like"/>
</dbReference>